<keyword evidence="4" id="KW-1185">Reference proteome</keyword>
<feature type="region of interest" description="Disordered" evidence="2">
    <location>
        <begin position="1"/>
        <end position="21"/>
    </location>
</feature>
<dbReference type="Proteomes" id="UP000275408">
    <property type="component" value="Unassembled WGS sequence"/>
</dbReference>
<accession>A0A3M6U4B6</accession>
<proteinExistence type="inferred from homology"/>
<evidence type="ECO:0008006" key="5">
    <source>
        <dbReference type="Google" id="ProtNLM"/>
    </source>
</evidence>
<feature type="compositionally biased region" description="Polar residues" evidence="2">
    <location>
        <begin position="37"/>
        <end position="50"/>
    </location>
</feature>
<feature type="region of interest" description="Disordered" evidence="2">
    <location>
        <begin position="189"/>
        <end position="215"/>
    </location>
</feature>
<organism evidence="3 4">
    <name type="scientific">Pocillopora damicornis</name>
    <name type="common">Cauliflower coral</name>
    <name type="synonym">Millepora damicornis</name>
    <dbReference type="NCBI Taxonomy" id="46731"/>
    <lineage>
        <taxon>Eukaryota</taxon>
        <taxon>Metazoa</taxon>
        <taxon>Cnidaria</taxon>
        <taxon>Anthozoa</taxon>
        <taxon>Hexacorallia</taxon>
        <taxon>Scleractinia</taxon>
        <taxon>Astrocoeniina</taxon>
        <taxon>Pocilloporidae</taxon>
        <taxon>Pocillopora</taxon>
    </lineage>
</organism>
<gene>
    <name evidence="3" type="ORF">pdam_00008463</name>
</gene>
<dbReference type="InterPro" id="IPR038586">
    <property type="entry name" value="Tctex-1-like_sf"/>
</dbReference>
<dbReference type="InterPro" id="IPR005334">
    <property type="entry name" value="Tctex-1-like"/>
</dbReference>
<dbReference type="OrthoDB" id="5968988at2759"/>
<evidence type="ECO:0000256" key="1">
    <source>
        <dbReference type="ARBA" id="ARBA00005361"/>
    </source>
</evidence>
<dbReference type="EMBL" id="RCHS01002271">
    <property type="protein sequence ID" value="RMX48512.1"/>
    <property type="molecule type" value="Genomic_DNA"/>
</dbReference>
<feature type="region of interest" description="Disordered" evidence="2">
    <location>
        <begin position="37"/>
        <end position="56"/>
    </location>
</feature>
<dbReference type="CDD" id="cd21451">
    <property type="entry name" value="DLC-like_TCTEX1D"/>
    <property type="match status" value="1"/>
</dbReference>
<comment type="caution">
    <text evidence="3">The sequence shown here is derived from an EMBL/GenBank/DDBJ whole genome shotgun (WGS) entry which is preliminary data.</text>
</comment>
<dbReference type="Pfam" id="PF03645">
    <property type="entry name" value="Tctex-1"/>
    <property type="match status" value="1"/>
</dbReference>
<evidence type="ECO:0000313" key="3">
    <source>
        <dbReference type="EMBL" id="RMX48512.1"/>
    </source>
</evidence>
<reference evidence="3 4" key="1">
    <citation type="journal article" date="2018" name="Sci. Rep.">
        <title>Comparative analysis of the Pocillopora damicornis genome highlights role of immune system in coral evolution.</title>
        <authorList>
            <person name="Cunning R."/>
            <person name="Bay R.A."/>
            <person name="Gillette P."/>
            <person name="Baker A.C."/>
            <person name="Traylor-Knowles N."/>
        </authorList>
    </citation>
    <scope>NUCLEOTIDE SEQUENCE [LARGE SCALE GENOMIC DNA]</scope>
    <source>
        <strain evidence="3">RSMAS</strain>
        <tissue evidence="3">Whole animal</tissue>
    </source>
</reference>
<comment type="similarity">
    <text evidence="1">Belongs to the dynein light chain Tctex-type family.</text>
</comment>
<evidence type="ECO:0000313" key="4">
    <source>
        <dbReference type="Proteomes" id="UP000275408"/>
    </source>
</evidence>
<dbReference type="STRING" id="46731.A0A3M6U4B6"/>
<protein>
    <recommendedName>
        <fullName evidence="5">Tctex1 domain-containing protein 1</fullName>
    </recommendedName>
</protein>
<name>A0A3M6U4B6_POCDA</name>
<feature type="compositionally biased region" description="Polar residues" evidence="2">
    <location>
        <begin position="189"/>
        <end position="208"/>
    </location>
</feature>
<dbReference type="AlphaFoldDB" id="A0A3M6U4B6"/>
<feature type="region of interest" description="Disordered" evidence="2">
    <location>
        <begin position="127"/>
        <end position="172"/>
    </location>
</feature>
<evidence type="ECO:0000256" key="2">
    <source>
        <dbReference type="SAM" id="MobiDB-lite"/>
    </source>
</evidence>
<dbReference type="Gene3D" id="3.30.1140.40">
    <property type="entry name" value="Tctex-1"/>
    <property type="match status" value="1"/>
</dbReference>
<sequence>MTTEHEHQREEARNPSRFDDGEEIHLYLKKTPVLTFSSGPAIESSTSNSKVPEDPASLEKMYTESGHNHKQTNWFSIDKNFGKSELEKERVKNFKLEGFTSDTELLLLPQSSPASGRDHKMFLRSLSQSSAAETNESSPSQKRRLSDPTVSGKKNPHKNFERQGSLKKLRPKLKRKAVSPLHLFSKAAASNTSSKHINSNPDVVQNKMTKGDPGKKARLAKRLYPSFSKAYEHLALKERRGSDPTGVPSKEEEISSVNEYETIINDFSNQIQDLAFNLENLTTSDAMTNFALSDRHIKTNRLRGDSDGKENSKGDFFKPDDFHLQGILEGVLRSHLLTMDDYSPTSCDRASRSISKIITRLCGSSDGEKQTSGGGQRKIACLVYIGAVRDGGIQMAAQALWTPDEDTFAAASFRNDSLYGLAVVITTPNF</sequence>
<feature type="compositionally biased region" description="Polar residues" evidence="2">
    <location>
        <begin position="127"/>
        <end position="140"/>
    </location>
</feature>